<gene>
    <name evidence="2" type="ORF">F2Q69_00030418</name>
</gene>
<proteinExistence type="predicted"/>
<evidence type="ECO:0000256" key="1">
    <source>
        <dbReference type="SAM" id="MobiDB-lite"/>
    </source>
</evidence>
<evidence type="ECO:0000313" key="2">
    <source>
        <dbReference type="EMBL" id="KAF3588297.1"/>
    </source>
</evidence>
<name>A0A8S9S530_BRACR</name>
<comment type="caution">
    <text evidence="2">The sequence shown here is derived from an EMBL/GenBank/DDBJ whole genome shotgun (WGS) entry which is preliminary data.</text>
</comment>
<sequence>MAAPLDRCKPRPIPSGDSYPLHQAVTKLALPAVTPPRYNGPAAHLLPRRLRWWLVAALVLRAHIATAVAPLSWPRLILWASLSTEFFLHGVKSPSRSCGKPHHRRSAPSSLPCST</sequence>
<protein>
    <submittedName>
        <fullName evidence="2">Uncharacterized protein</fullName>
    </submittedName>
</protein>
<evidence type="ECO:0000313" key="3">
    <source>
        <dbReference type="Proteomes" id="UP000712600"/>
    </source>
</evidence>
<dbReference type="EMBL" id="QGKX02000088">
    <property type="protein sequence ID" value="KAF3588297.1"/>
    <property type="molecule type" value="Genomic_DNA"/>
</dbReference>
<reference evidence="2" key="1">
    <citation type="submission" date="2019-12" db="EMBL/GenBank/DDBJ databases">
        <title>Genome sequencing and annotation of Brassica cretica.</title>
        <authorList>
            <person name="Studholme D.J."/>
            <person name="Sarris P."/>
        </authorList>
    </citation>
    <scope>NUCLEOTIDE SEQUENCE</scope>
    <source>
        <strain evidence="2">PFS-109/04</strain>
        <tissue evidence="2">Leaf</tissue>
    </source>
</reference>
<feature type="region of interest" description="Disordered" evidence="1">
    <location>
        <begin position="92"/>
        <end position="115"/>
    </location>
</feature>
<dbReference type="Proteomes" id="UP000712600">
    <property type="component" value="Unassembled WGS sequence"/>
</dbReference>
<accession>A0A8S9S530</accession>
<dbReference type="AlphaFoldDB" id="A0A8S9S530"/>
<organism evidence="2 3">
    <name type="scientific">Brassica cretica</name>
    <name type="common">Mustard</name>
    <dbReference type="NCBI Taxonomy" id="69181"/>
    <lineage>
        <taxon>Eukaryota</taxon>
        <taxon>Viridiplantae</taxon>
        <taxon>Streptophyta</taxon>
        <taxon>Embryophyta</taxon>
        <taxon>Tracheophyta</taxon>
        <taxon>Spermatophyta</taxon>
        <taxon>Magnoliopsida</taxon>
        <taxon>eudicotyledons</taxon>
        <taxon>Gunneridae</taxon>
        <taxon>Pentapetalae</taxon>
        <taxon>rosids</taxon>
        <taxon>malvids</taxon>
        <taxon>Brassicales</taxon>
        <taxon>Brassicaceae</taxon>
        <taxon>Brassiceae</taxon>
        <taxon>Brassica</taxon>
    </lineage>
</organism>